<proteinExistence type="predicted"/>
<feature type="region of interest" description="Disordered" evidence="1">
    <location>
        <begin position="152"/>
        <end position="189"/>
    </location>
</feature>
<accession>A0ABM1GLL7</accession>
<name>A0ABM1GLL7_SOLPN</name>
<dbReference type="RefSeq" id="XP_015072918.1">
    <property type="nucleotide sequence ID" value="XM_015217432.1"/>
</dbReference>
<reference evidence="2" key="1">
    <citation type="journal article" date="2014" name="Nat. Genet.">
        <title>The genome of the stress-tolerant wild tomato species Solanum pennellii.</title>
        <authorList>
            <person name="Bolger A."/>
            <person name="Scossa F."/>
            <person name="Bolger M.E."/>
            <person name="Lanz C."/>
            <person name="Maumus F."/>
            <person name="Tohge T."/>
            <person name="Quesneville H."/>
            <person name="Alseekh S."/>
            <person name="Sorensen I."/>
            <person name="Lichtenstein G."/>
            <person name="Fich E.A."/>
            <person name="Conte M."/>
            <person name="Keller H."/>
            <person name="Schneeberger K."/>
            <person name="Schwacke R."/>
            <person name="Ofner I."/>
            <person name="Vrebalov J."/>
            <person name="Xu Y."/>
            <person name="Osorio S."/>
            <person name="Aflitos S.A."/>
            <person name="Schijlen E."/>
            <person name="Jimenez-Gomez J.M."/>
            <person name="Ryngajllo M."/>
            <person name="Kimura S."/>
            <person name="Kumar R."/>
            <person name="Koenig D."/>
            <person name="Headland L.R."/>
            <person name="Maloof J.N."/>
            <person name="Sinha N."/>
            <person name="van Ham R.C."/>
            <person name="Lankhorst R.K."/>
            <person name="Mao L."/>
            <person name="Vogel A."/>
            <person name="Arsova B."/>
            <person name="Panstruga R."/>
            <person name="Fei Z."/>
            <person name="Rose J.K."/>
            <person name="Zamir D."/>
            <person name="Carrari F."/>
            <person name="Giovannoni J.J."/>
            <person name="Weigel D."/>
            <person name="Usadel B."/>
            <person name="Fernie A.R."/>
        </authorList>
    </citation>
    <scope>NUCLEOTIDE SEQUENCE [LARGE SCALE GENOMIC DNA]</scope>
    <source>
        <strain evidence="2">cv. LA0716</strain>
    </source>
</reference>
<evidence type="ECO:0000313" key="2">
    <source>
        <dbReference type="Proteomes" id="UP000694930"/>
    </source>
</evidence>
<evidence type="ECO:0000313" key="3">
    <source>
        <dbReference type="RefSeq" id="XP_015072918.1"/>
    </source>
</evidence>
<feature type="compositionally biased region" description="Polar residues" evidence="1">
    <location>
        <begin position="157"/>
        <end position="189"/>
    </location>
</feature>
<organism evidence="2 3">
    <name type="scientific">Solanum pennellii</name>
    <name type="common">Tomato</name>
    <name type="synonym">Lycopersicon pennellii</name>
    <dbReference type="NCBI Taxonomy" id="28526"/>
    <lineage>
        <taxon>Eukaryota</taxon>
        <taxon>Viridiplantae</taxon>
        <taxon>Streptophyta</taxon>
        <taxon>Embryophyta</taxon>
        <taxon>Tracheophyta</taxon>
        <taxon>Spermatophyta</taxon>
        <taxon>Magnoliopsida</taxon>
        <taxon>eudicotyledons</taxon>
        <taxon>Gunneridae</taxon>
        <taxon>Pentapetalae</taxon>
        <taxon>asterids</taxon>
        <taxon>lamiids</taxon>
        <taxon>Solanales</taxon>
        <taxon>Solanaceae</taxon>
        <taxon>Solanoideae</taxon>
        <taxon>Solaneae</taxon>
        <taxon>Solanum</taxon>
        <taxon>Solanum subgen. Lycopersicon</taxon>
    </lineage>
</organism>
<protein>
    <submittedName>
        <fullName evidence="3">Uncharacterized protein LOC107017154</fullName>
    </submittedName>
</protein>
<evidence type="ECO:0000256" key="1">
    <source>
        <dbReference type="SAM" id="MobiDB-lite"/>
    </source>
</evidence>
<keyword evidence="2" id="KW-1185">Reference proteome</keyword>
<dbReference type="GeneID" id="107017154"/>
<reference evidence="3" key="2">
    <citation type="submission" date="2025-08" db="UniProtKB">
        <authorList>
            <consortium name="RefSeq"/>
        </authorList>
    </citation>
    <scope>IDENTIFICATION</scope>
</reference>
<dbReference type="Proteomes" id="UP000694930">
    <property type="component" value="Chromosome 1"/>
</dbReference>
<sequence>MAVPICARGPAAVLLQWARMVPQTNGSGTITMPPRREAIGCTTRRNVEEPVLPNAPEVQPQEEVSNVEFREAIRILSQVETNQVGCPDDLEVVKEMRSRMNLFVPGLGRASTKVGRAAMLIGDIDISKLMVYVQEDEEEKLRDIKACRNKTAKIGNESRQQMSNANRSSLQQKQIGHAPSSASAPTLKK</sequence>
<gene>
    <name evidence="3" type="primary">LOC107017154</name>
</gene>